<dbReference type="InterPro" id="IPR036520">
    <property type="entry name" value="UPF0759_sf"/>
</dbReference>
<organism evidence="1 2">
    <name type="scientific">Noviherbaspirillum suwonense</name>
    <dbReference type="NCBI Taxonomy" id="1224511"/>
    <lineage>
        <taxon>Bacteria</taxon>
        <taxon>Pseudomonadati</taxon>
        <taxon>Pseudomonadota</taxon>
        <taxon>Betaproteobacteria</taxon>
        <taxon>Burkholderiales</taxon>
        <taxon>Oxalobacteraceae</taxon>
        <taxon>Noviherbaspirillum</taxon>
    </lineage>
</organism>
<dbReference type="Proteomes" id="UP001158049">
    <property type="component" value="Unassembled WGS sequence"/>
</dbReference>
<evidence type="ECO:0000313" key="2">
    <source>
        <dbReference type="Proteomes" id="UP001158049"/>
    </source>
</evidence>
<dbReference type="PANTHER" id="PTHR30348">
    <property type="entry name" value="UNCHARACTERIZED PROTEIN YECE"/>
    <property type="match status" value="1"/>
</dbReference>
<proteinExistence type="predicted"/>
<keyword evidence="2" id="KW-1185">Reference proteome</keyword>
<gene>
    <name evidence="1" type="ORF">SAMN06295970_102233</name>
</gene>
<evidence type="ECO:0000313" key="1">
    <source>
        <dbReference type="EMBL" id="SMP49326.1"/>
    </source>
</evidence>
<dbReference type="PANTHER" id="PTHR30348:SF4">
    <property type="entry name" value="DUF72 DOMAIN-CONTAINING PROTEIN"/>
    <property type="match status" value="1"/>
</dbReference>
<name>A0ABY1PUS2_9BURK</name>
<dbReference type="Pfam" id="PF01904">
    <property type="entry name" value="DUF72"/>
    <property type="match status" value="1"/>
</dbReference>
<accession>A0ABY1PUS2</accession>
<dbReference type="InterPro" id="IPR002763">
    <property type="entry name" value="DUF72"/>
</dbReference>
<reference evidence="1 2" key="1">
    <citation type="submission" date="2017-05" db="EMBL/GenBank/DDBJ databases">
        <authorList>
            <person name="Varghese N."/>
            <person name="Submissions S."/>
        </authorList>
    </citation>
    <scope>NUCLEOTIDE SEQUENCE [LARGE SCALE GENOMIC DNA]</scope>
    <source>
        <strain evidence="1 2">DSM 26001</strain>
    </source>
</reference>
<dbReference type="EMBL" id="FXUL01000002">
    <property type="protein sequence ID" value="SMP49326.1"/>
    <property type="molecule type" value="Genomic_DNA"/>
</dbReference>
<comment type="caution">
    <text evidence="1">The sequence shown here is derived from an EMBL/GenBank/DDBJ whole genome shotgun (WGS) entry which is preliminary data.</text>
</comment>
<protein>
    <submittedName>
        <fullName evidence="1">Uncharacterized conserved protein YecE, DUF72 family</fullName>
    </submittedName>
</protein>
<dbReference type="SUPFAM" id="SSF117396">
    <property type="entry name" value="TM1631-like"/>
    <property type="match status" value="1"/>
</dbReference>
<sequence length="252" mass="28126">MAAAPMQLYVGTSGYLYRHWNNGVFYPRGVKDRLAYAMARMTAMEINSSFYRIPPPDTVAQWAGSVPAGRRLVLKAPQSVSHRRRLKLHSEGGVRQGADLLAYFIEGVLRIEADRRGPVLLQLPGQMQVDLARLEAVLELFDAHRVRLALEIRHPSWFVAPTLGLLERYGAALVASDWPEFSTPLVATCDFLYLRRHGPGALYASSYDDAALSADLALLGSQAAKEAYVFFNNDIHGYAPWNAMRMMQLMDA</sequence>
<dbReference type="Gene3D" id="3.20.20.410">
    <property type="entry name" value="Protein of unknown function UPF0759"/>
    <property type="match status" value="1"/>
</dbReference>